<evidence type="ECO:0000256" key="4">
    <source>
        <dbReference type="ARBA" id="ARBA00022692"/>
    </source>
</evidence>
<dbReference type="AlphaFoldDB" id="A0A1G8FMA0"/>
<protein>
    <submittedName>
        <fullName evidence="9">Biopolymer transport protein ExbD</fullName>
    </submittedName>
</protein>
<dbReference type="PANTHER" id="PTHR30558">
    <property type="entry name" value="EXBD MEMBRANE COMPONENT OF PMF-DRIVEN MACROMOLECULE IMPORT SYSTEM"/>
    <property type="match status" value="1"/>
</dbReference>
<evidence type="ECO:0000256" key="1">
    <source>
        <dbReference type="ARBA" id="ARBA00004162"/>
    </source>
</evidence>
<keyword evidence="7" id="KW-0813">Transport</keyword>
<dbReference type="GO" id="GO:0005886">
    <property type="term" value="C:plasma membrane"/>
    <property type="evidence" value="ECO:0007669"/>
    <property type="project" value="UniProtKB-SubCell"/>
</dbReference>
<evidence type="ECO:0000256" key="8">
    <source>
        <dbReference type="SAM" id="Phobius"/>
    </source>
</evidence>
<organism evidence="9 10">
    <name type="scientific">Bacteroides ovatus</name>
    <dbReference type="NCBI Taxonomy" id="28116"/>
    <lineage>
        <taxon>Bacteria</taxon>
        <taxon>Pseudomonadati</taxon>
        <taxon>Bacteroidota</taxon>
        <taxon>Bacteroidia</taxon>
        <taxon>Bacteroidales</taxon>
        <taxon>Bacteroidaceae</taxon>
        <taxon>Bacteroides</taxon>
    </lineage>
</organism>
<keyword evidence="4 7" id="KW-0812">Transmembrane</keyword>
<evidence type="ECO:0000256" key="3">
    <source>
        <dbReference type="ARBA" id="ARBA00022475"/>
    </source>
</evidence>
<evidence type="ECO:0000256" key="2">
    <source>
        <dbReference type="ARBA" id="ARBA00005811"/>
    </source>
</evidence>
<comment type="subcellular location">
    <subcellularLocation>
        <location evidence="1">Cell membrane</location>
        <topology evidence="1">Single-pass membrane protein</topology>
    </subcellularLocation>
    <subcellularLocation>
        <location evidence="7">Cell membrane</location>
        <topology evidence="7">Single-pass type II membrane protein</topology>
    </subcellularLocation>
</comment>
<evidence type="ECO:0000313" key="10">
    <source>
        <dbReference type="Proteomes" id="UP000181870"/>
    </source>
</evidence>
<evidence type="ECO:0000256" key="7">
    <source>
        <dbReference type="RuleBase" id="RU003879"/>
    </source>
</evidence>
<dbReference type="Proteomes" id="UP000181870">
    <property type="component" value="Unassembled WGS sequence"/>
</dbReference>
<sequence>MRLNYDDEDKVEVQMSPLIDCVFLLLIFFLVTTMMKKWEMQIPLSLPSMTSSLSTTREGEEAVIIAVDEDKNVYQVVGHDAYSGESHYIPISDLHAFLTELRNSEGTEIAIDVAAYRTVPVSTVIEIFDQCQIQGFTRTRVRLGSKPYLGL</sequence>
<feature type="transmembrane region" description="Helical" evidence="8">
    <location>
        <begin position="15"/>
        <end position="35"/>
    </location>
</feature>
<keyword evidence="3" id="KW-1003">Cell membrane</keyword>
<dbReference type="InterPro" id="IPR003400">
    <property type="entry name" value="ExbD"/>
</dbReference>
<dbReference type="RefSeq" id="WP_074637200.1">
    <property type="nucleotide sequence ID" value="NZ_FNDO01000014.1"/>
</dbReference>
<dbReference type="EMBL" id="FNDO01000014">
    <property type="protein sequence ID" value="SDH83248.1"/>
    <property type="molecule type" value="Genomic_DNA"/>
</dbReference>
<dbReference type="Pfam" id="PF02472">
    <property type="entry name" value="ExbD"/>
    <property type="match status" value="1"/>
</dbReference>
<proteinExistence type="inferred from homology"/>
<evidence type="ECO:0000256" key="6">
    <source>
        <dbReference type="ARBA" id="ARBA00023136"/>
    </source>
</evidence>
<evidence type="ECO:0000313" key="9">
    <source>
        <dbReference type="EMBL" id="SDH83248.1"/>
    </source>
</evidence>
<evidence type="ECO:0000256" key="5">
    <source>
        <dbReference type="ARBA" id="ARBA00022989"/>
    </source>
</evidence>
<keyword evidence="5 8" id="KW-1133">Transmembrane helix</keyword>
<dbReference type="GO" id="GO:0015031">
    <property type="term" value="P:protein transport"/>
    <property type="evidence" value="ECO:0007669"/>
    <property type="project" value="UniProtKB-KW"/>
</dbReference>
<name>A0A1G8FMA0_BACOV</name>
<gene>
    <name evidence="9" type="ORF">SAMN05192582_101473</name>
</gene>
<keyword evidence="6 8" id="KW-0472">Membrane</keyword>
<keyword evidence="7" id="KW-0653">Protein transport</keyword>
<comment type="similarity">
    <text evidence="2 7">Belongs to the ExbD/TolR family.</text>
</comment>
<accession>A0A1G8FMA0</accession>
<dbReference type="PANTHER" id="PTHR30558:SF3">
    <property type="entry name" value="BIOPOLYMER TRANSPORT PROTEIN EXBD-RELATED"/>
    <property type="match status" value="1"/>
</dbReference>
<reference evidence="9 10" key="1">
    <citation type="submission" date="2016-10" db="EMBL/GenBank/DDBJ databases">
        <authorList>
            <person name="de Groot N.N."/>
        </authorList>
    </citation>
    <scope>NUCLEOTIDE SEQUENCE [LARGE SCALE GENOMIC DNA]</scope>
    <source>
        <strain evidence="9 10">NLAE-zl-C57</strain>
    </source>
</reference>
<dbReference type="GO" id="GO:0022857">
    <property type="term" value="F:transmembrane transporter activity"/>
    <property type="evidence" value="ECO:0007669"/>
    <property type="project" value="InterPro"/>
</dbReference>